<name>A0A1L8DNW0_9DIPT</name>
<evidence type="ECO:0000256" key="1">
    <source>
        <dbReference type="SAM" id="SignalP"/>
    </source>
</evidence>
<dbReference type="EMBL" id="GFDF01005926">
    <property type="protein sequence ID" value="JAV08158.1"/>
    <property type="molecule type" value="Transcribed_RNA"/>
</dbReference>
<feature type="domain" description="DUF753" evidence="2">
    <location>
        <begin position="439"/>
        <end position="515"/>
    </location>
</feature>
<accession>A0A1L8DNW0</accession>
<feature type="chain" id="PRO_5012973467" evidence="1">
    <location>
        <begin position="22"/>
        <end position="1048"/>
    </location>
</feature>
<keyword evidence="1" id="KW-0732">Signal</keyword>
<dbReference type="AlphaFoldDB" id="A0A1L8DNW0"/>
<dbReference type="InterPro" id="IPR008472">
    <property type="entry name" value="DUF753"/>
</dbReference>
<organism evidence="3">
    <name type="scientific">Nyssomyia neivai</name>
    <dbReference type="NCBI Taxonomy" id="330878"/>
    <lineage>
        <taxon>Eukaryota</taxon>
        <taxon>Metazoa</taxon>
        <taxon>Ecdysozoa</taxon>
        <taxon>Arthropoda</taxon>
        <taxon>Hexapoda</taxon>
        <taxon>Insecta</taxon>
        <taxon>Pterygota</taxon>
        <taxon>Neoptera</taxon>
        <taxon>Endopterygota</taxon>
        <taxon>Diptera</taxon>
        <taxon>Nematocera</taxon>
        <taxon>Psychodoidea</taxon>
        <taxon>Psychodidae</taxon>
        <taxon>Nyssomyia</taxon>
    </lineage>
</organism>
<feature type="domain" description="DUF753" evidence="2">
    <location>
        <begin position="525"/>
        <end position="604"/>
    </location>
</feature>
<feature type="domain" description="DUF753" evidence="2">
    <location>
        <begin position="613"/>
        <end position="685"/>
    </location>
</feature>
<reference evidence="3" key="1">
    <citation type="submission" date="2016-12" db="EMBL/GenBank/DDBJ databases">
        <title>An insight into the sialome and mialome of the sand fly, Nyssomyia neivai.</title>
        <authorList>
            <person name="Sebastian V."/>
            <person name="Goulart T.M."/>
            <person name="Oliveira W."/>
            <person name="Calvo E."/>
            <person name="Oliveira L.F."/>
            <person name="Pinto M.C."/>
            <person name="Rosselino A.M."/>
            <person name="Ribeiro J.M."/>
        </authorList>
    </citation>
    <scope>NUCLEOTIDE SEQUENCE</scope>
</reference>
<protein>
    <submittedName>
        <fullName evidence="3">Putative conserved secreted protein</fullName>
    </submittedName>
</protein>
<feature type="domain" description="DUF753" evidence="2">
    <location>
        <begin position="938"/>
        <end position="1020"/>
    </location>
</feature>
<sequence length="1048" mass="110336">MEKKILNILILVIFGISFTQGQRICYSCDSAVDPNCATLSTIPIPVTKTCASLTDSCVSAIIGTRTVRGCLAEDITGPCEGALCETCGANNCNGAIFPLDRAQCHRCEGAQCATITNNNNLEVCLNYVEGDSCYSVVTDEDTLVTYRGCHSDPATDLGRQECTRLDAQGYCVSCTGAACNSNAAKVPSQLQCTRCSGDTACRYGQPTDFGLQCNYDVVLGRQEYCYSYVTANNQVTRGCLYDPITNANHLAECEAGEPTCQLCTSSLCNHESYAYHTCYACDGHTDPNCGTLENAWYEPEVCPSGTLDQVGCFVATTDGVPMRGCVSLLNPDEISYCQSTASGCTICTTDNCNGRAPKTCITCDSSTDANCATVANPTALLQYSQQCPSSSAICISRISNGYTQRACSGTGISCTSGNPCWQCDGANCNTDVLPLDRLKCYKCSGAGCADVTTETNLEVCEMYNTNDQCFTVVTDTEVTHRGCYSDPSSAAAKTVCTEHESGSDRCVKCTGEGCNTQVSKTPATLSCIKCTGAACGNSQASTPGQACFGDVLLGRTESCYSYIHDNGNVERGCLYDPNTPAAISNECTNSPGGRCKVCTAGSCNTEEIQVTETCYTCDSGLDPNCESMTGTIQTKQCPIGTVLGCFRSQVDGVVVRGCAGDLKSGEITLCQRGAQCKLCDGNNCNAKVDFQRCYTCNSASSGAACLNLQDGSINQAVCSDYMDTCLTAIGTNGETIRGCRSSFQQTFPTCSSFTCQTCADNYCNQAVFPTSRRLCHQCSGSGACADSLTSTGDSLSICPVYSATDECYSIVSNQAVYRGCTSSNTEGNTLCNAAGNNCVKCSTANGCNSAAAKSAPTLSCVKCAATDVACLWGFSNSVATRCTSDVWLGSQETCFRIPSGSSAIRGCTLDNPTQCPDGSSTCTKCTGNGCNTATYKRQQCLLCSSTTNGQDNCGSEPDEYTAADCSGDDQTYADRGCYVHVDDDGVVRRGCAKDIDNQLLSQCKDADDESCRYCEADGCNDWPAGASAIQAFSAAAVLLIAVAGKFFH</sequence>
<feature type="domain" description="DUF753" evidence="2">
    <location>
        <begin position="25"/>
        <end position="93"/>
    </location>
</feature>
<feature type="domain" description="DUF753" evidence="2">
    <location>
        <begin position="691"/>
        <end position="764"/>
    </location>
</feature>
<dbReference type="Pfam" id="PF05444">
    <property type="entry name" value="DUF753"/>
    <property type="match status" value="9"/>
</dbReference>
<dbReference type="PANTHER" id="PTHR21721">
    <property type="entry name" value="GH09876P-RELATED"/>
    <property type="match status" value="1"/>
</dbReference>
<proteinExistence type="predicted"/>
<feature type="signal peptide" evidence="1">
    <location>
        <begin position="1"/>
        <end position="21"/>
    </location>
</feature>
<feature type="domain" description="DUF753" evidence="2">
    <location>
        <begin position="277"/>
        <end position="353"/>
    </location>
</feature>
<feature type="domain" description="DUF753" evidence="2">
    <location>
        <begin position="103"/>
        <end position="180"/>
    </location>
</feature>
<evidence type="ECO:0000259" key="2">
    <source>
        <dbReference type="Pfam" id="PF05444"/>
    </source>
</evidence>
<evidence type="ECO:0000313" key="3">
    <source>
        <dbReference type="EMBL" id="JAV08158.1"/>
    </source>
</evidence>
<feature type="domain" description="DUF753" evidence="2">
    <location>
        <begin position="775"/>
        <end position="848"/>
    </location>
</feature>